<protein>
    <submittedName>
        <fullName evidence="1">Uncharacterized protein</fullName>
    </submittedName>
</protein>
<dbReference type="OrthoDB" id="3893742at2"/>
<keyword evidence="2" id="KW-1185">Reference proteome</keyword>
<proteinExistence type="predicted"/>
<dbReference type="RefSeq" id="WP_132747909.1">
    <property type="nucleotide sequence ID" value="NZ_SLXK01000047.1"/>
</dbReference>
<evidence type="ECO:0000313" key="1">
    <source>
        <dbReference type="EMBL" id="TCP20972.1"/>
    </source>
</evidence>
<gene>
    <name evidence="1" type="ORF">EV207_14723</name>
</gene>
<accession>A0A4R2NIA2</accession>
<dbReference type="Proteomes" id="UP000295416">
    <property type="component" value="Unassembled WGS sequence"/>
</dbReference>
<name>A0A4R2NIA2_9BACL</name>
<reference evidence="1 2" key="1">
    <citation type="submission" date="2019-03" db="EMBL/GenBank/DDBJ databases">
        <title>Genomic Encyclopedia of Type Strains, Phase IV (KMG-IV): sequencing the most valuable type-strain genomes for metagenomic binning, comparative biology and taxonomic classification.</title>
        <authorList>
            <person name="Goeker M."/>
        </authorList>
    </citation>
    <scope>NUCLEOTIDE SEQUENCE [LARGE SCALE GENOMIC DNA]</scope>
    <source>
        <strain evidence="1 2">DSM 19377</strain>
    </source>
</reference>
<dbReference type="AlphaFoldDB" id="A0A4R2NIA2"/>
<sequence length="656" mass="72842">MSNLTAKTFDDFSKAFDTLENAKSFAKTLHRNEVLQLARRMMQDKKGIEHLYGFADQFEEAGLFTDTPWEQPSKLQPILVAGTLKATGNTALLEVLSELRMLAIAKGRYENSQVTSKDASYFLNEVMAHNINLLFPDTSESSRIEAGPETERANILFQFLADHLSLNAILHSLLSEIDRLALQRPIMVNRITKMILTAKEAVTKTTTKADREKLKKYETAISGPTPISKKVLNSVGYENLIKTAGQNELYREAELFSESMTKTGLVCPYHADFLRYINKAKPELVGTALCLSDKGKANFEEHVALIQKMIDIAVFPATCQSIYGLSLLLNRGVLSSLPVAPGLRRLIDLDIHPEVGKTLESQGVTPNGVMVAGTISVLGQPLGIGQGMNPTCQSARGISLWAQHAPGKLLELIAKAARDREIEMPLEGSAINSKSLAGGLAPDLNKELDPISLILVPHLDRIYDEMMKRMVFRGEDGHKWVNPAIYGRWVSDGFTAVTDPYTSVISDYEGFVRRFYATHHPDYNGGHELIYPNPVGIFITNVHANLLGLHAISIQRIKADPSGVMRVYFYNPNNDGGQNWGQNIICSIFGNGEEEGESSLPFHEFVSRMYAFHYDPFEIGETQAVNDDVIKKIETLARDSWGKNYVWAAQPGANMY</sequence>
<organism evidence="1 2">
    <name type="scientific">Scopulibacillus darangshiensis</name>
    <dbReference type="NCBI Taxonomy" id="442528"/>
    <lineage>
        <taxon>Bacteria</taxon>
        <taxon>Bacillati</taxon>
        <taxon>Bacillota</taxon>
        <taxon>Bacilli</taxon>
        <taxon>Bacillales</taxon>
        <taxon>Sporolactobacillaceae</taxon>
        <taxon>Scopulibacillus</taxon>
    </lineage>
</organism>
<dbReference type="EMBL" id="SLXK01000047">
    <property type="protein sequence ID" value="TCP20972.1"/>
    <property type="molecule type" value="Genomic_DNA"/>
</dbReference>
<evidence type="ECO:0000313" key="2">
    <source>
        <dbReference type="Proteomes" id="UP000295416"/>
    </source>
</evidence>
<comment type="caution">
    <text evidence="1">The sequence shown here is derived from an EMBL/GenBank/DDBJ whole genome shotgun (WGS) entry which is preliminary data.</text>
</comment>